<dbReference type="InterPro" id="IPR025698">
    <property type="entry name" value="2TM_dom"/>
</dbReference>
<organism evidence="3 4">
    <name type="scientific">Maribacter luteus</name>
    <dbReference type="NCBI Taxonomy" id="2594478"/>
    <lineage>
        <taxon>Bacteria</taxon>
        <taxon>Pseudomonadati</taxon>
        <taxon>Bacteroidota</taxon>
        <taxon>Flavobacteriia</taxon>
        <taxon>Flavobacteriales</taxon>
        <taxon>Flavobacteriaceae</taxon>
        <taxon>Maribacter</taxon>
    </lineage>
</organism>
<feature type="transmembrane region" description="Helical" evidence="1">
    <location>
        <begin position="66"/>
        <end position="88"/>
    </location>
</feature>
<accession>A0A6I2MT59</accession>
<evidence type="ECO:0000259" key="2">
    <source>
        <dbReference type="Pfam" id="PF13239"/>
    </source>
</evidence>
<name>A0A6I2MT59_9FLAO</name>
<dbReference type="AlphaFoldDB" id="A0A6I2MT59"/>
<dbReference type="EMBL" id="WKJH01000030">
    <property type="protein sequence ID" value="MRX66149.1"/>
    <property type="molecule type" value="Genomic_DNA"/>
</dbReference>
<reference evidence="3 4" key="1">
    <citation type="submission" date="2019-11" db="EMBL/GenBank/DDBJ databases">
        <title>Maribacter lutea sp. nov., a marine bacterium isolated from intertidal sand.</title>
        <authorList>
            <person name="Liu A."/>
        </authorList>
    </citation>
    <scope>NUCLEOTIDE SEQUENCE [LARGE SCALE GENOMIC DNA]</scope>
    <source>
        <strain evidence="3 4">RZ05</strain>
    </source>
</reference>
<evidence type="ECO:0000256" key="1">
    <source>
        <dbReference type="SAM" id="Phobius"/>
    </source>
</evidence>
<evidence type="ECO:0000313" key="4">
    <source>
        <dbReference type="Proteomes" id="UP000443153"/>
    </source>
</evidence>
<dbReference type="RefSeq" id="WP_154369685.1">
    <property type="nucleotide sequence ID" value="NZ_WKJH01000030.1"/>
</dbReference>
<dbReference type="Pfam" id="PF13239">
    <property type="entry name" value="2TM"/>
    <property type="match status" value="1"/>
</dbReference>
<proteinExistence type="predicted"/>
<comment type="caution">
    <text evidence="3">The sequence shown here is derived from an EMBL/GenBank/DDBJ whole genome shotgun (WGS) entry which is preliminary data.</text>
</comment>
<feature type="transmembrane region" description="Helical" evidence="1">
    <location>
        <begin position="25"/>
        <end position="46"/>
    </location>
</feature>
<dbReference type="Proteomes" id="UP000443153">
    <property type="component" value="Unassembled WGS sequence"/>
</dbReference>
<dbReference type="OrthoDB" id="1495672at2"/>
<evidence type="ECO:0000313" key="3">
    <source>
        <dbReference type="EMBL" id="MRX66149.1"/>
    </source>
</evidence>
<keyword evidence="1" id="KW-0812">Transmembrane</keyword>
<protein>
    <recommendedName>
        <fullName evidence="2">2TM domain-containing protein</fullName>
    </recommendedName>
</protein>
<feature type="domain" description="2TM" evidence="2">
    <location>
        <begin position="14"/>
        <end position="106"/>
    </location>
</feature>
<sequence length="110" mass="13086">MMENKTNSVEKYVKAKKRVDDIKGFYFHVIKFVIITLLILIFKGRVLEIFIEKGVEDKNVLQWMELNILAIPIIWGLVLLVMGLRLFVFKTNILKSWEKRQIQKYLGEEK</sequence>
<keyword evidence="4" id="KW-1185">Reference proteome</keyword>
<gene>
    <name evidence="3" type="ORF">GJ691_18500</name>
</gene>
<keyword evidence="1" id="KW-1133">Transmembrane helix</keyword>
<keyword evidence="1" id="KW-0472">Membrane</keyword>